<dbReference type="VEuPathDB" id="FungiDB:ASPSYDRAFT_195778"/>
<gene>
    <name evidence="7" type="ORF">ASPSYDRAFT_195778</name>
</gene>
<evidence type="ECO:0000256" key="1">
    <source>
        <dbReference type="ARBA" id="ARBA00004604"/>
    </source>
</evidence>
<keyword evidence="8" id="KW-1185">Reference proteome</keyword>
<evidence type="ECO:0000313" key="8">
    <source>
        <dbReference type="Proteomes" id="UP000184356"/>
    </source>
</evidence>
<sequence length="775" mass="88809">MASVYKTVSKKKSRELAKEQEQDEEDVMMEEMLNDADDTSESEEEEEENTADSAKKQLSAGLMPKTRVLMLTSRGVTSRHRHLLSDLTSLLPHTHKESKLDSRKKAAGYNLLLNSLADLHSCNVIFFLEAKKNGQDLYLWLSRPPNGPTVKFHVNNLHTMAELNTGFAGNCLKGGRGIVVFDQSFDEQGPVMSQPGNEYRGLIREMLRGVFCVPKRGVKGMKPFIDRVIGIYGVDGKIWIRVFEIRESEGGGKKKDGEEEAGKPVHNPKDGPEVSLVEIGPRFVLTPIVILEGSFGGPVIYENKEYVSPNQVRRDIRVSKAARYAKRRDVQTERLSKRSDLELGLGERKPGALDTRLLVNLGTLSTVMASLFLSSPLWLQGAQAHHSEMILSISTMPKFLTFSDSPKGGLISEDTDTMRFNYLATELLLHIFRSCDTISDVMNLAAASRRFRDVFNRSNKLQILIEVAEMEFGPVDDIVQVATHNTSQLAHLHRTAPLTASLLKQVVEIGRAAQKWETIYPVKKWKLDFENRRSLSNEERFRLRRAIYRLWLYHRAFHTREYDRYSRSLRNTIAERAQLLHNWTTSDLAEIEDVRLVINDIVQNHICPSNGTIQRKFRKRYPESNQQLTFNVHLNYPMHSTSTPYGFYDPNSEPTDHYFYTTHPTTAYNSSAKYRSRFRNDIFHEPGSEGWGDEIPHYYVVQDMMKLDPGQVLWLREYCPLKEQVETFVLSLGDWFRNNGETFGDTLEWVINERGDEMEEFRAAISERELGIAWD</sequence>
<dbReference type="GO" id="GO:0000027">
    <property type="term" value="P:ribosomal large subunit assembly"/>
    <property type="evidence" value="ECO:0007669"/>
    <property type="project" value="TreeGrafter"/>
</dbReference>
<dbReference type="GO" id="GO:0006364">
    <property type="term" value="P:rRNA processing"/>
    <property type="evidence" value="ECO:0007669"/>
    <property type="project" value="InterPro"/>
</dbReference>
<accession>A0A1L9TS49</accession>
<name>A0A1L9TS49_9EURO</name>
<protein>
    <recommendedName>
        <fullName evidence="6">Brix domain-containing protein</fullName>
    </recommendedName>
</protein>
<dbReference type="SMART" id="SM00879">
    <property type="entry name" value="Brix"/>
    <property type="match status" value="1"/>
</dbReference>
<dbReference type="InterPro" id="IPR026532">
    <property type="entry name" value="BRX1"/>
</dbReference>
<dbReference type="RefSeq" id="XP_040706075.1">
    <property type="nucleotide sequence ID" value="XM_040843717.1"/>
</dbReference>
<dbReference type="PANTHER" id="PTHR13634">
    <property type="entry name" value="RIBOSOME BIOGENESIS PROTEIN BRIX"/>
    <property type="match status" value="1"/>
</dbReference>
<dbReference type="Pfam" id="PF04427">
    <property type="entry name" value="Brix"/>
    <property type="match status" value="1"/>
</dbReference>
<evidence type="ECO:0000259" key="6">
    <source>
        <dbReference type="PROSITE" id="PS50833"/>
    </source>
</evidence>
<evidence type="ECO:0000256" key="5">
    <source>
        <dbReference type="SAM" id="MobiDB-lite"/>
    </source>
</evidence>
<dbReference type="OrthoDB" id="1638493at2759"/>
<keyword evidence="3" id="KW-0690">Ribosome biogenesis</keyword>
<dbReference type="PROSITE" id="PS50833">
    <property type="entry name" value="BRIX"/>
    <property type="match status" value="1"/>
</dbReference>
<dbReference type="GO" id="GO:0019843">
    <property type="term" value="F:rRNA binding"/>
    <property type="evidence" value="ECO:0007669"/>
    <property type="project" value="InterPro"/>
</dbReference>
<dbReference type="GeneID" id="63759790"/>
<organism evidence="7 8">
    <name type="scientific">Aspergillus sydowii CBS 593.65</name>
    <dbReference type="NCBI Taxonomy" id="1036612"/>
    <lineage>
        <taxon>Eukaryota</taxon>
        <taxon>Fungi</taxon>
        <taxon>Dikarya</taxon>
        <taxon>Ascomycota</taxon>
        <taxon>Pezizomycotina</taxon>
        <taxon>Eurotiomycetes</taxon>
        <taxon>Eurotiomycetidae</taxon>
        <taxon>Eurotiales</taxon>
        <taxon>Aspergillaceae</taxon>
        <taxon>Aspergillus</taxon>
        <taxon>Aspergillus subgen. Nidulantes</taxon>
    </lineage>
</organism>
<reference evidence="8" key="1">
    <citation type="journal article" date="2017" name="Genome Biol.">
        <title>Comparative genomics reveals high biological diversity and specific adaptations in the industrially and medically important fungal genus Aspergillus.</title>
        <authorList>
            <person name="de Vries R.P."/>
            <person name="Riley R."/>
            <person name="Wiebenga A."/>
            <person name="Aguilar-Osorio G."/>
            <person name="Amillis S."/>
            <person name="Uchima C.A."/>
            <person name="Anderluh G."/>
            <person name="Asadollahi M."/>
            <person name="Askin M."/>
            <person name="Barry K."/>
            <person name="Battaglia E."/>
            <person name="Bayram O."/>
            <person name="Benocci T."/>
            <person name="Braus-Stromeyer S.A."/>
            <person name="Caldana C."/>
            <person name="Canovas D."/>
            <person name="Cerqueira G.C."/>
            <person name="Chen F."/>
            <person name="Chen W."/>
            <person name="Choi C."/>
            <person name="Clum A."/>
            <person name="Dos Santos R.A."/>
            <person name="Damasio A.R."/>
            <person name="Diallinas G."/>
            <person name="Emri T."/>
            <person name="Fekete E."/>
            <person name="Flipphi M."/>
            <person name="Freyberg S."/>
            <person name="Gallo A."/>
            <person name="Gournas C."/>
            <person name="Habgood R."/>
            <person name="Hainaut M."/>
            <person name="Harispe M.L."/>
            <person name="Henrissat B."/>
            <person name="Hilden K.S."/>
            <person name="Hope R."/>
            <person name="Hossain A."/>
            <person name="Karabika E."/>
            <person name="Karaffa L."/>
            <person name="Karanyi Z."/>
            <person name="Krasevec N."/>
            <person name="Kuo A."/>
            <person name="Kusch H."/>
            <person name="LaButti K."/>
            <person name="Lagendijk E.L."/>
            <person name="Lapidus A."/>
            <person name="Levasseur A."/>
            <person name="Lindquist E."/>
            <person name="Lipzen A."/>
            <person name="Logrieco A.F."/>
            <person name="MacCabe A."/>
            <person name="Maekelae M.R."/>
            <person name="Malavazi I."/>
            <person name="Melin P."/>
            <person name="Meyer V."/>
            <person name="Mielnichuk N."/>
            <person name="Miskei M."/>
            <person name="Molnar A.P."/>
            <person name="Mule G."/>
            <person name="Ngan C.Y."/>
            <person name="Orejas M."/>
            <person name="Orosz E."/>
            <person name="Ouedraogo J.P."/>
            <person name="Overkamp K.M."/>
            <person name="Park H.-S."/>
            <person name="Perrone G."/>
            <person name="Piumi F."/>
            <person name="Punt P.J."/>
            <person name="Ram A.F."/>
            <person name="Ramon A."/>
            <person name="Rauscher S."/>
            <person name="Record E."/>
            <person name="Riano-Pachon D.M."/>
            <person name="Robert V."/>
            <person name="Roehrig J."/>
            <person name="Ruller R."/>
            <person name="Salamov A."/>
            <person name="Salih N.S."/>
            <person name="Samson R.A."/>
            <person name="Sandor E."/>
            <person name="Sanguinetti M."/>
            <person name="Schuetze T."/>
            <person name="Sepcic K."/>
            <person name="Shelest E."/>
            <person name="Sherlock G."/>
            <person name="Sophianopoulou V."/>
            <person name="Squina F.M."/>
            <person name="Sun H."/>
            <person name="Susca A."/>
            <person name="Todd R.B."/>
            <person name="Tsang A."/>
            <person name="Unkles S.E."/>
            <person name="van de Wiele N."/>
            <person name="van Rossen-Uffink D."/>
            <person name="Oliveira J.V."/>
            <person name="Vesth T.C."/>
            <person name="Visser J."/>
            <person name="Yu J.-H."/>
            <person name="Zhou M."/>
            <person name="Andersen M.R."/>
            <person name="Archer D.B."/>
            <person name="Baker S.E."/>
            <person name="Benoit I."/>
            <person name="Brakhage A.A."/>
            <person name="Braus G.H."/>
            <person name="Fischer R."/>
            <person name="Frisvad J.C."/>
            <person name="Goldman G.H."/>
            <person name="Houbraken J."/>
            <person name="Oakley B."/>
            <person name="Pocsi I."/>
            <person name="Scazzocchio C."/>
            <person name="Seiboth B."/>
            <person name="vanKuyk P.A."/>
            <person name="Wortman J."/>
            <person name="Dyer P.S."/>
            <person name="Grigoriev I.V."/>
        </authorList>
    </citation>
    <scope>NUCLEOTIDE SEQUENCE [LARGE SCALE GENOMIC DNA]</scope>
    <source>
        <strain evidence="8">CBS 593.65</strain>
    </source>
</reference>
<comment type="subcellular location">
    <subcellularLocation>
        <location evidence="1">Nucleus</location>
        <location evidence="1">Nucleolus</location>
    </subcellularLocation>
</comment>
<feature type="compositionally biased region" description="Acidic residues" evidence="5">
    <location>
        <begin position="21"/>
        <end position="50"/>
    </location>
</feature>
<dbReference type="STRING" id="1036612.A0A1L9TS49"/>
<feature type="domain" description="Brix" evidence="6">
    <location>
        <begin position="66"/>
        <end position="296"/>
    </location>
</feature>
<dbReference type="GO" id="GO:0005730">
    <property type="term" value="C:nucleolus"/>
    <property type="evidence" value="ECO:0007669"/>
    <property type="project" value="UniProtKB-SubCell"/>
</dbReference>
<keyword evidence="4" id="KW-0539">Nucleus</keyword>
<dbReference type="CDD" id="cd09917">
    <property type="entry name" value="F-box_SF"/>
    <property type="match status" value="1"/>
</dbReference>
<feature type="compositionally biased region" description="Basic and acidic residues" evidence="5">
    <location>
        <begin position="250"/>
        <end position="272"/>
    </location>
</feature>
<dbReference type="EMBL" id="KV878583">
    <property type="protein sequence ID" value="OJJ62269.1"/>
    <property type="molecule type" value="Genomic_DNA"/>
</dbReference>
<evidence type="ECO:0000313" key="7">
    <source>
        <dbReference type="EMBL" id="OJJ62269.1"/>
    </source>
</evidence>
<dbReference type="PANTHER" id="PTHR13634:SF0">
    <property type="entry name" value="RIBOSOME BIOGENESIS PROTEIN BRX1 HOMOLOG"/>
    <property type="match status" value="1"/>
</dbReference>
<evidence type="ECO:0000256" key="3">
    <source>
        <dbReference type="ARBA" id="ARBA00022517"/>
    </source>
</evidence>
<feature type="region of interest" description="Disordered" evidence="5">
    <location>
        <begin position="250"/>
        <end position="273"/>
    </location>
</feature>
<dbReference type="AlphaFoldDB" id="A0A1L9TS49"/>
<dbReference type="Proteomes" id="UP000184356">
    <property type="component" value="Unassembled WGS sequence"/>
</dbReference>
<comment type="similarity">
    <text evidence="2">Belongs to the BRX1 family.</text>
</comment>
<proteinExistence type="inferred from homology"/>
<feature type="region of interest" description="Disordered" evidence="5">
    <location>
        <begin position="1"/>
        <end position="59"/>
    </location>
</feature>
<evidence type="ECO:0000256" key="4">
    <source>
        <dbReference type="ARBA" id="ARBA00023242"/>
    </source>
</evidence>
<evidence type="ECO:0000256" key="2">
    <source>
        <dbReference type="ARBA" id="ARBA00006369"/>
    </source>
</evidence>
<dbReference type="InterPro" id="IPR007109">
    <property type="entry name" value="Brix"/>
</dbReference>